<dbReference type="Proteomes" id="UP000265703">
    <property type="component" value="Unassembled WGS sequence"/>
</dbReference>
<sequence>MNPTDLGNFQPSLVSTPYNSQQDNNIPADSPAQTNSFTSDQSYSGQENANMFSARQDIHVSNQYEPMSILSQQTYQTSIPTTNYLQNQNQLVHLNKFFYQPDNDPINYHIECERISDDLILHLLNQPYIIKQLNENIYRCVFFYKQFSNNQFYQISCEIVSPSLINKLLNNSFYGNEIEQNTRQEQLTFTIYQKENLKHHLMLYLSNQLLY</sequence>
<protein>
    <submittedName>
        <fullName evidence="2">Uncharacterized protein</fullName>
    </submittedName>
</protein>
<evidence type="ECO:0000313" key="3">
    <source>
        <dbReference type="Proteomes" id="UP000265703"/>
    </source>
</evidence>
<accession>A0A397TSK5</accession>
<proteinExistence type="predicted"/>
<gene>
    <name evidence="2" type="ORF">C1645_813605</name>
</gene>
<dbReference type="AlphaFoldDB" id="A0A397TSK5"/>
<keyword evidence="3" id="KW-1185">Reference proteome</keyword>
<feature type="region of interest" description="Disordered" evidence="1">
    <location>
        <begin position="1"/>
        <end position="44"/>
    </location>
</feature>
<name>A0A397TSK5_9GLOM</name>
<comment type="caution">
    <text evidence="2">The sequence shown here is derived from an EMBL/GenBank/DDBJ whole genome shotgun (WGS) entry which is preliminary data.</text>
</comment>
<dbReference type="EMBL" id="QKYT01000024">
    <property type="protein sequence ID" value="RIA97884.1"/>
    <property type="molecule type" value="Genomic_DNA"/>
</dbReference>
<evidence type="ECO:0000256" key="1">
    <source>
        <dbReference type="SAM" id="MobiDB-lite"/>
    </source>
</evidence>
<evidence type="ECO:0000313" key="2">
    <source>
        <dbReference type="EMBL" id="RIA97884.1"/>
    </source>
</evidence>
<organism evidence="2 3">
    <name type="scientific">Glomus cerebriforme</name>
    <dbReference type="NCBI Taxonomy" id="658196"/>
    <lineage>
        <taxon>Eukaryota</taxon>
        <taxon>Fungi</taxon>
        <taxon>Fungi incertae sedis</taxon>
        <taxon>Mucoromycota</taxon>
        <taxon>Glomeromycotina</taxon>
        <taxon>Glomeromycetes</taxon>
        <taxon>Glomerales</taxon>
        <taxon>Glomeraceae</taxon>
        <taxon>Glomus</taxon>
    </lineage>
</organism>
<reference evidence="2 3" key="1">
    <citation type="submission" date="2018-06" db="EMBL/GenBank/DDBJ databases">
        <title>Comparative genomics reveals the genomic features of Rhizophagus irregularis, R. cerebriforme, R. diaphanum and Gigaspora rosea, and their symbiotic lifestyle signature.</title>
        <authorList>
            <person name="Morin E."/>
            <person name="San Clemente H."/>
            <person name="Chen E.C.H."/>
            <person name="De La Providencia I."/>
            <person name="Hainaut M."/>
            <person name="Kuo A."/>
            <person name="Kohler A."/>
            <person name="Murat C."/>
            <person name="Tang N."/>
            <person name="Roy S."/>
            <person name="Loubradou J."/>
            <person name="Henrissat B."/>
            <person name="Grigoriev I.V."/>
            <person name="Corradi N."/>
            <person name="Roux C."/>
            <person name="Martin F.M."/>
        </authorList>
    </citation>
    <scope>NUCLEOTIDE SEQUENCE [LARGE SCALE GENOMIC DNA]</scope>
    <source>
        <strain evidence="2 3">DAOM 227022</strain>
    </source>
</reference>
<dbReference type="OrthoDB" id="2355648at2759"/>